<dbReference type="Proteomes" id="UP000250235">
    <property type="component" value="Unassembled WGS sequence"/>
</dbReference>
<proteinExistence type="predicted"/>
<keyword evidence="2" id="KW-1185">Reference proteome</keyword>
<dbReference type="AlphaFoldDB" id="A0A2Z7BUW6"/>
<protein>
    <submittedName>
        <fullName evidence="1">Uncharacterized protein</fullName>
    </submittedName>
</protein>
<organism evidence="1 2">
    <name type="scientific">Dorcoceras hygrometricum</name>
    <dbReference type="NCBI Taxonomy" id="472368"/>
    <lineage>
        <taxon>Eukaryota</taxon>
        <taxon>Viridiplantae</taxon>
        <taxon>Streptophyta</taxon>
        <taxon>Embryophyta</taxon>
        <taxon>Tracheophyta</taxon>
        <taxon>Spermatophyta</taxon>
        <taxon>Magnoliopsida</taxon>
        <taxon>eudicotyledons</taxon>
        <taxon>Gunneridae</taxon>
        <taxon>Pentapetalae</taxon>
        <taxon>asterids</taxon>
        <taxon>lamiids</taxon>
        <taxon>Lamiales</taxon>
        <taxon>Gesneriaceae</taxon>
        <taxon>Didymocarpoideae</taxon>
        <taxon>Trichosporeae</taxon>
        <taxon>Loxocarpinae</taxon>
        <taxon>Dorcoceras</taxon>
    </lineage>
</organism>
<sequence>MVQISVWKFDFSRNLLSLDAGVCDVFCSEKYKRRRFVRSGYSVGRRDLPRVLFTVILPGDSRRFRPPFFTIEVALDSSREAISPYTHFGGCCWLEQKLEATVIRPCVGAFSAEGDMRLSSVVEYEDCAIFVHGGRNKSGEEAAARGWPTAARGFGREERRWAAVFGG</sequence>
<evidence type="ECO:0000313" key="1">
    <source>
        <dbReference type="EMBL" id="KZV35845.1"/>
    </source>
</evidence>
<reference evidence="1 2" key="1">
    <citation type="journal article" date="2015" name="Proc. Natl. Acad. Sci. U.S.A.">
        <title>The resurrection genome of Boea hygrometrica: A blueprint for survival of dehydration.</title>
        <authorList>
            <person name="Xiao L."/>
            <person name="Yang G."/>
            <person name="Zhang L."/>
            <person name="Yang X."/>
            <person name="Zhao S."/>
            <person name="Ji Z."/>
            <person name="Zhou Q."/>
            <person name="Hu M."/>
            <person name="Wang Y."/>
            <person name="Chen M."/>
            <person name="Xu Y."/>
            <person name="Jin H."/>
            <person name="Xiao X."/>
            <person name="Hu G."/>
            <person name="Bao F."/>
            <person name="Hu Y."/>
            <person name="Wan P."/>
            <person name="Li L."/>
            <person name="Deng X."/>
            <person name="Kuang T."/>
            <person name="Xiang C."/>
            <person name="Zhu J.K."/>
            <person name="Oliver M.J."/>
            <person name="He Y."/>
        </authorList>
    </citation>
    <scope>NUCLEOTIDE SEQUENCE [LARGE SCALE GENOMIC DNA]</scope>
    <source>
        <strain evidence="2">cv. XS01</strain>
    </source>
</reference>
<dbReference type="EMBL" id="KV004011">
    <property type="protein sequence ID" value="KZV35845.1"/>
    <property type="molecule type" value="Genomic_DNA"/>
</dbReference>
<gene>
    <name evidence="1" type="ORF">F511_36557</name>
</gene>
<accession>A0A2Z7BUW6</accession>
<name>A0A2Z7BUW6_9LAMI</name>
<evidence type="ECO:0000313" key="2">
    <source>
        <dbReference type="Proteomes" id="UP000250235"/>
    </source>
</evidence>